<dbReference type="Pfam" id="PF13180">
    <property type="entry name" value="PDZ_2"/>
    <property type="match status" value="1"/>
</dbReference>
<dbReference type="Gene3D" id="2.30.42.10">
    <property type="match status" value="1"/>
</dbReference>
<feature type="region of interest" description="Disordered" evidence="4">
    <location>
        <begin position="50"/>
        <end position="76"/>
    </location>
</feature>
<dbReference type="EMBL" id="CP104213">
    <property type="protein sequence ID" value="UWX63524.1"/>
    <property type="molecule type" value="Genomic_DNA"/>
</dbReference>
<dbReference type="InterPro" id="IPR001478">
    <property type="entry name" value="PDZ"/>
</dbReference>
<comment type="similarity">
    <text evidence="1">Belongs to the peptidase S1C family.</text>
</comment>
<keyword evidence="3" id="KW-0378">Hydrolase</keyword>
<dbReference type="SMART" id="SM00228">
    <property type="entry name" value="PDZ"/>
    <property type="match status" value="1"/>
</dbReference>
<dbReference type="InterPro" id="IPR001940">
    <property type="entry name" value="Peptidase_S1C"/>
</dbReference>
<protein>
    <submittedName>
        <fullName evidence="6">Trypsin-like peptidase domain-containing protein</fullName>
    </submittedName>
</protein>
<dbReference type="SUPFAM" id="SSF50494">
    <property type="entry name" value="Trypsin-like serine proteases"/>
    <property type="match status" value="1"/>
</dbReference>
<evidence type="ECO:0000313" key="7">
    <source>
        <dbReference type="Proteomes" id="UP001060261"/>
    </source>
</evidence>
<dbReference type="SUPFAM" id="SSF50156">
    <property type="entry name" value="PDZ domain-like"/>
    <property type="match status" value="1"/>
</dbReference>
<feature type="domain" description="PDZ" evidence="5">
    <location>
        <begin position="344"/>
        <end position="451"/>
    </location>
</feature>
<evidence type="ECO:0000313" key="6">
    <source>
        <dbReference type="EMBL" id="UWX63524.1"/>
    </source>
</evidence>
<evidence type="ECO:0000256" key="1">
    <source>
        <dbReference type="ARBA" id="ARBA00010541"/>
    </source>
</evidence>
<dbReference type="PRINTS" id="PR00834">
    <property type="entry name" value="PROTEASES2C"/>
</dbReference>
<dbReference type="RefSeq" id="WP_260559809.1">
    <property type="nucleotide sequence ID" value="NZ_BAABEC010000181.1"/>
</dbReference>
<organism evidence="6 7">
    <name type="scientific">Deinococcus rubellus</name>
    <dbReference type="NCBI Taxonomy" id="1889240"/>
    <lineage>
        <taxon>Bacteria</taxon>
        <taxon>Thermotogati</taxon>
        <taxon>Deinococcota</taxon>
        <taxon>Deinococci</taxon>
        <taxon>Deinococcales</taxon>
        <taxon>Deinococcaceae</taxon>
        <taxon>Deinococcus</taxon>
    </lineage>
</organism>
<dbReference type="PANTHER" id="PTHR43343">
    <property type="entry name" value="PEPTIDASE S12"/>
    <property type="match status" value="1"/>
</dbReference>
<dbReference type="InterPro" id="IPR043504">
    <property type="entry name" value="Peptidase_S1_PA_chymotrypsin"/>
</dbReference>
<dbReference type="InterPro" id="IPR051201">
    <property type="entry name" value="Chloro_Bact_Ser_Proteases"/>
</dbReference>
<evidence type="ECO:0000259" key="5">
    <source>
        <dbReference type="PROSITE" id="PS50106"/>
    </source>
</evidence>
<evidence type="ECO:0000256" key="3">
    <source>
        <dbReference type="ARBA" id="ARBA00022801"/>
    </source>
</evidence>
<dbReference type="PANTHER" id="PTHR43343:SF3">
    <property type="entry name" value="PROTEASE DO-LIKE 8, CHLOROPLASTIC"/>
    <property type="match status" value="1"/>
</dbReference>
<keyword evidence="2" id="KW-0645">Protease</keyword>
<accession>A0ABY5YEL0</accession>
<dbReference type="Pfam" id="PF13365">
    <property type="entry name" value="Trypsin_2"/>
    <property type="match status" value="1"/>
</dbReference>
<reference evidence="6" key="1">
    <citation type="submission" date="2022-09" db="EMBL/GenBank/DDBJ databases">
        <title>genome sequence of Deinococcus rubellus.</title>
        <authorList>
            <person name="Srinivasan S."/>
        </authorList>
    </citation>
    <scope>NUCLEOTIDE SEQUENCE</scope>
    <source>
        <strain evidence="6">Ant6</strain>
    </source>
</reference>
<dbReference type="PROSITE" id="PS50106">
    <property type="entry name" value="PDZ"/>
    <property type="match status" value="1"/>
</dbReference>
<evidence type="ECO:0000256" key="4">
    <source>
        <dbReference type="SAM" id="MobiDB-lite"/>
    </source>
</evidence>
<keyword evidence="7" id="KW-1185">Reference proteome</keyword>
<sequence length="474" mass="47775">MAKSTNTVVITAVIAAAVGLGLGATVVHGALPGVVQPASSASSTLIKTEAAQNAQTQTTQAAPPTQASAAAPGDATAPISEVGAKLQNEANTISIVKQYEPGLVYVSTESPASPDPFSQRQGGGNQIQGGVGSGFFVDESGDILTNFHVVTEDGQTFRASIKVRVQSQKDPVDAEIIGLAPQYDLALIRPKNIDKALIKPIPLGDSDALEVGQKTVAMGAPFGFDFSVSEGIISSASRQIPIGFSLAALGGAGGNPEGITQKAIQTDAAINPGNSGGPLLDSTGRIIGINTQIISPAGAQSGVGQSAGVGFAIPINTAKNLLPRLRAAKGGIVLAPTIGIQSGLLAQQSDGRGGVVGVPVDIGQLTDQARAQFKLPASGLIIGVVTPGSPAAKAGLKAGTPRQFQGGQIALGGDVIVSADGMPVSNSEDLQGTYISKKAGDTVKLEVENGGQTRTVNVVLDQSSFSTLPRTQFN</sequence>
<proteinExistence type="inferred from homology"/>
<dbReference type="InterPro" id="IPR009003">
    <property type="entry name" value="Peptidase_S1_PA"/>
</dbReference>
<name>A0ABY5YEL0_9DEIO</name>
<gene>
    <name evidence="6" type="ORF">N0D28_12365</name>
</gene>
<evidence type="ECO:0000256" key="2">
    <source>
        <dbReference type="ARBA" id="ARBA00022670"/>
    </source>
</evidence>
<dbReference type="InterPro" id="IPR036034">
    <property type="entry name" value="PDZ_sf"/>
</dbReference>
<dbReference type="Proteomes" id="UP001060261">
    <property type="component" value="Chromosome"/>
</dbReference>
<dbReference type="Gene3D" id="2.40.10.10">
    <property type="entry name" value="Trypsin-like serine proteases"/>
    <property type="match status" value="2"/>
</dbReference>